<dbReference type="AlphaFoldDB" id="A0A8J5KCR6"/>
<dbReference type="GO" id="GO:0004857">
    <property type="term" value="F:enzyme inhibitor activity"/>
    <property type="evidence" value="ECO:0007669"/>
    <property type="project" value="InterPro"/>
</dbReference>
<evidence type="ECO:0000313" key="4">
    <source>
        <dbReference type="EMBL" id="KAG6478167.1"/>
    </source>
</evidence>
<dbReference type="Pfam" id="PF04043">
    <property type="entry name" value="PMEI"/>
    <property type="match status" value="1"/>
</dbReference>
<keyword evidence="1 2" id="KW-0732">Signal</keyword>
<dbReference type="CDD" id="cd14859">
    <property type="entry name" value="PMEI_like"/>
    <property type="match status" value="1"/>
</dbReference>
<comment type="caution">
    <text evidence="4">The sequence shown here is derived from an EMBL/GenBank/DDBJ whole genome shotgun (WGS) entry which is preliminary data.</text>
</comment>
<dbReference type="EMBL" id="JACMSC010000017">
    <property type="protein sequence ID" value="KAG6478167.1"/>
    <property type="molecule type" value="Genomic_DNA"/>
</dbReference>
<evidence type="ECO:0000259" key="3">
    <source>
        <dbReference type="SMART" id="SM00856"/>
    </source>
</evidence>
<dbReference type="SMART" id="SM00856">
    <property type="entry name" value="PMEI"/>
    <property type="match status" value="1"/>
</dbReference>
<feature type="signal peptide" evidence="2">
    <location>
        <begin position="1"/>
        <end position="23"/>
    </location>
</feature>
<name>A0A8J5KCR6_ZINOF</name>
<reference evidence="4 5" key="1">
    <citation type="submission" date="2020-08" db="EMBL/GenBank/DDBJ databases">
        <title>Plant Genome Project.</title>
        <authorList>
            <person name="Zhang R.-G."/>
        </authorList>
    </citation>
    <scope>NUCLEOTIDE SEQUENCE [LARGE SCALE GENOMIC DNA]</scope>
    <source>
        <tissue evidence="4">Rhizome</tissue>
    </source>
</reference>
<protein>
    <recommendedName>
        <fullName evidence="3">Pectinesterase inhibitor domain-containing protein</fullName>
    </recommendedName>
</protein>
<feature type="domain" description="Pectinesterase inhibitor" evidence="3">
    <location>
        <begin position="21"/>
        <end position="176"/>
    </location>
</feature>
<accession>A0A8J5KCR6</accession>
<evidence type="ECO:0000256" key="1">
    <source>
        <dbReference type="ARBA" id="ARBA00022729"/>
    </source>
</evidence>
<dbReference type="NCBIfam" id="TIGR01614">
    <property type="entry name" value="PME_inhib"/>
    <property type="match status" value="1"/>
</dbReference>
<proteinExistence type="predicted"/>
<dbReference type="Proteomes" id="UP000734854">
    <property type="component" value="Unassembled WGS sequence"/>
</dbReference>
<evidence type="ECO:0000313" key="5">
    <source>
        <dbReference type="Proteomes" id="UP000734854"/>
    </source>
</evidence>
<sequence>MAMAAGSLLFPFIFLLALPPVAASLLQATCSLTSNYAFCMSALQSDPRSLKAADVKSLSAIALRIAFADARSASACAAGLTRNATEARAALALSACADRYRNAGEALRWALRALKEENYDYADVHVSAAQEYAAACGRMFRRSPGADGGEPPVAYPDAMAKREEDLQRLCRTALEIISQLG</sequence>
<evidence type="ECO:0000256" key="2">
    <source>
        <dbReference type="SAM" id="SignalP"/>
    </source>
</evidence>
<dbReference type="PANTHER" id="PTHR35357">
    <property type="entry name" value="OS02G0537100 PROTEIN"/>
    <property type="match status" value="1"/>
</dbReference>
<organism evidence="4 5">
    <name type="scientific">Zingiber officinale</name>
    <name type="common">Ginger</name>
    <name type="synonym">Amomum zingiber</name>
    <dbReference type="NCBI Taxonomy" id="94328"/>
    <lineage>
        <taxon>Eukaryota</taxon>
        <taxon>Viridiplantae</taxon>
        <taxon>Streptophyta</taxon>
        <taxon>Embryophyta</taxon>
        <taxon>Tracheophyta</taxon>
        <taxon>Spermatophyta</taxon>
        <taxon>Magnoliopsida</taxon>
        <taxon>Liliopsida</taxon>
        <taxon>Zingiberales</taxon>
        <taxon>Zingiberaceae</taxon>
        <taxon>Zingiber</taxon>
    </lineage>
</organism>
<keyword evidence="5" id="KW-1185">Reference proteome</keyword>
<dbReference type="InterPro" id="IPR006501">
    <property type="entry name" value="Pectinesterase_inhib_dom"/>
</dbReference>
<feature type="chain" id="PRO_5035159762" description="Pectinesterase inhibitor domain-containing protein" evidence="2">
    <location>
        <begin position="24"/>
        <end position="181"/>
    </location>
</feature>
<gene>
    <name evidence="4" type="ORF">ZIOFF_061599</name>
</gene>
<dbReference type="OrthoDB" id="773291at2759"/>
<dbReference type="PANTHER" id="PTHR35357:SF8">
    <property type="entry name" value="OS01G0111000 PROTEIN"/>
    <property type="match status" value="1"/>
</dbReference>